<dbReference type="Proteomes" id="UP000437068">
    <property type="component" value="Unassembled WGS sequence"/>
</dbReference>
<comment type="caution">
    <text evidence="1">The sequence shown here is derived from an EMBL/GenBank/DDBJ whole genome shotgun (WGS) entry which is preliminary data.</text>
</comment>
<protein>
    <submittedName>
        <fullName evidence="1">Uncharacterized protein</fullName>
    </submittedName>
</protein>
<accession>A0A6A4BV48</accession>
<dbReference type="AlphaFoldDB" id="A0A6A4BV48"/>
<dbReference type="InterPro" id="IPR032675">
    <property type="entry name" value="LRR_dom_sf"/>
</dbReference>
<sequence length="596" mass="67297">MASSPFSLPLPLLSHILEFAVYGFENEVVPRPPYLSSTLRQLQELALVSKTSLNLMKQFAVNLKASSLTLGSDESMTSEDIPPLYQLVESQGPALRCLSVRLGTESSGYDPEPGALDSSDIEWDRVFGHLSNLKRLDLSKLSLVSRHMPEIVEAASKHCRGLEALILPSRGFIGENNYEYTNAVRGAPIEKLMTTLYEALQSSTQFLENVMKFCPQIEHLDGYKEMLVHGDAQCHDMWAITLETWEAFNKTCTNLREFSWAVVPFADPFFQVFGDHVKPHLNSLSLTANECWNYHRYFRECEGQIVPPPPNDAEEDVEVSRPGYGLLATEITAVLKACPALTDLSVEINCLHNARKKYVNADLYGDDFFEAVADRCPQLESISMLDCSGYANFNIKSIETLTDRTLLLLAKMKSLRSIELAPARLTGKGIFDYLCCVSKEKGLVGGERSIEIRMGGHQRTPFAPPRFYAEIVEFLELLSEISEEELGAATCRQKPEIYIKNPYESKVDRICRIDFICLKWSPKSEFDRELFHEWMEEEAEHDTYRDASMYEGISGDEGNFDDSDSDDDDDDDNGISARDLLLWRAIAARFMNADMH</sequence>
<dbReference type="Gene3D" id="3.80.10.10">
    <property type="entry name" value="Ribonuclease Inhibitor"/>
    <property type="match status" value="1"/>
</dbReference>
<organism evidence="1 2">
    <name type="scientific">Phytophthora fragariae</name>
    <dbReference type="NCBI Taxonomy" id="53985"/>
    <lineage>
        <taxon>Eukaryota</taxon>
        <taxon>Sar</taxon>
        <taxon>Stramenopiles</taxon>
        <taxon>Oomycota</taxon>
        <taxon>Peronosporomycetes</taxon>
        <taxon>Peronosporales</taxon>
        <taxon>Peronosporaceae</taxon>
        <taxon>Phytophthora</taxon>
    </lineage>
</organism>
<gene>
    <name evidence="1" type="ORF">PF001_g24014</name>
</gene>
<proteinExistence type="predicted"/>
<evidence type="ECO:0000313" key="1">
    <source>
        <dbReference type="EMBL" id="KAE9280904.1"/>
    </source>
</evidence>
<name>A0A6A4BV48_9STRA</name>
<evidence type="ECO:0000313" key="2">
    <source>
        <dbReference type="Proteomes" id="UP000437068"/>
    </source>
</evidence>
<reference evidence="1 2" key="1">
    <citation type="submission" date="2018-08" db="EMBL/GenBank/DDBJ databases">
        <title>Genomic investigation of the strawberry pathogen Phytophthora fragariae indicates pathogenicity is determined by transcriptional variation in three key races.</title>
        <authorList>
            <person name="Adams T.M."/>
            <person name="Armitage A.D."/>
            <person name="Sobczyk M.K."/>
            <person name="Bates H.J."/>
            <person name="Dunwell J.M."/>
            <person name="Nellist C.F."/>
            <person name="Harrison R.J."/>
        </authorList>
    </citation>
    <scope>NUCLEOTIDE SEQUENCE [LARGE SCALE GENOMIC DNA]</scope>
    <source>
        <strain evidence="1 2">A4</strain>
    </source>
</reference>
<dbReference type="EMBL" id="QXGE01002556">
    <property type="protein sequence ID" value="KAE9280904.1"/>
    <property type="molecule type" value="Genomic_DNA"/>
</dbReference>
<dbReference type="SUPFAM" id="SSF52047">
    <property type="entry name" value="RNI-like"/>
    <property type="match status" value="1"/>
</dbReference>